<dbReference type="Proteomes" id="UP000789366">
    <property type="component" value="Unassembled WGS sequence"/>
</dbReference>
<dbReference type="EMBL" id="CAJVPW010000431">
    <property type="protein sequence ID" value="CAG8453751.1"/>
    <property type="molecule type" value="Genomic_DNA"/>
</dbReference>
<sequence length="217" mass="24408">MYSIIEIGYVPVEDIELALVNNPELENIGFELEDPELQGLKSEGSELEDSESESSELEGSESEDSELKSNSEPIENRYTTVQKEKWKATSVEPSEIENVDVEFQKITDINNNKKPNSDSYQIACKSRILDNWYSANELEPLVALTTPLVTRQNGLTLYDLEKPLFCSITLSPYRGPQDPLNVVPVEEGVECAKNKPANCTKEYDDARCFDIHLLADP</sequence>
<comment type="caution">
    <text evidence="1">The sequence shown here is derived from an EMBL/GenBank/DDBJ whole genome shotgun (WGS) entry which is preliminary data.</text>
</comment>
<accession>A0ACA9K635</accession>
<reference evidence="1" key="1">
    <citation type="submission" date="2021-06" db="EMBL/GenBank/DDBJ databases">
        <authorList>
            <person name="Kallberg Y."/>
            <person name="Tangrot J."/>
            <person name="Rosling A."/>
        </authorList>
    </citation>
    <scope>NUCLEOTIDE SEQUENCE</scope>
    <source>
        <strain evidence="1">28 12/20/2015</strain>
    </source>
</reference>
<gene>
    <name evidence="1" type="ORF">SPELUC_LOCUS933</name>
</gene>
<organism evidence="1 2">
    <name type="scientific">Cetraspora pellucida</name>
    <dbReference type="NCBI Taxonomy" id="1433469"/>
    <lineage>
        <taxon>Eukaryota</taxon>
        <taxon>Fungi</taxon>
        <taxon>Fungi incertae sedis</taxon>
        <taxon>Mucoromycota</taxon>
        <taxon>Glomeromycotina</taxon>
        <taxon>Glomeromycetes</taxon>
        <taxon>Diversisporales</taxon>
        <taxon>Gigasporaceae</taxon>
        <taxon>Cetraspora</taxon>
    </lineage>
</organism>
<protein>
    <submittedName>
        <fullName evidence="1">8985_t:CDS:1</fullName>
    </submittedName>
</protein>
<keyword evidence="2" id="KW-1185">Reference proteome</keyword>
<name>A0ACA9K635_9GLOM</name>
<evidence type="ECO:0000313" key="1">
    <source>
        <dbReference type="EMBL" id="CAG8453751.1"/>
    </source>
</evidence>
<proteinExistence type="predicted"/>
<evidence type="ECO:0000313" key="2">
    <source>
        <dbReference type="Proteomes" id="UP000789366"/>
    </source>
</evidence>